<feature type="non-terminal residue" evidence="1">
    <location>
        <position position="1"/>
    </location>
</feature>
<proteinExistence type="predicted"/>
<name>V6TZW4_GIAIN</name>
<reference evidence="1 2" key="2">
    <citation type="journal article" date="2013" name="Genome Biol. Evol.">
        <title>Genome sequencing of Giardia lamblia genotypes A2 and B isolates (DH and GS) and comparative analysis with the genomes of genotypes A1 and E (WB and Pig).</title>
        <authorList>
            <person name="Adam R.D."/>
            <person name="Dahlstrom E.W."/>
            <person name="Martens C.A."/>
            <person name="Bruno D.P."/>
            <person name="Barbian K.D."/>
            <person name="Ricklefs S.M."/>
            <person name="Hernandez M.M."/>
            <person name="Narla N.P."/>
            <person name="Patel R.B."/>
            <person name="Porcella S.F."/>
            <person name="Nash T.E."/>
        </authorList>
    </citation>
    <scope>NUCLEOTIDE SEQUENCE [LARGE SCALE GENOMIC DNA]</scope>
    <source>
        <strain evidence="1 2">GS</strain>
    </source>
</reference>
<comment type="caution">
    <text evidence="1">The sequence shown here is derived from an EMBL/GenBank/DDBJ whole genome shotgun (WGS) entry which is preliminary data.</text>
</comment>
<evidence type="ECO:0000313" key="2">
    <source>
        <dbReference type="Proteomes" id="UP000018040"/>
    </source>
</evidence>
<organism evidence="1 2">
    <name type="scientific">Giardia intestinalis</name>
    <name type="common">Giardia lamblia</name>
    <dbReference type="NCBI Taxonomy" id="5741"/>
    <lineage>
        <taxon>Eukaryota</taxon>
        <taxon>Metamonada</taxon>
        <taxon>Diplomonadida</taxon>
        <taxon>Hexamitidae</taxon>
        <taxon>Giardiinae</taxon>
        <taxon>Giardia</taxon>
    </lineage>
</organism>
<dbReference type="Proteomes" id="UP000018040">
    <property type="component" value="Unassembled WGS sequence"/>
</dbReference>
<dbReference type="AlphaFoldDB" id="V6TZW4"/>
<dbReference type="EMBL" id="AHHH01000034">
    <property type="protein sequence ID" value="ESU43907.1"/>
    <property type="molecule type" value="Genomic_DNA"/>
</dbReference>
<gene>
    <name evidence="1" type="ORF">GSB_151994</name>
</gene>
<reference evidence="2" key="1">
    <citation type="submission" date="2012-02" db="EMBL/GenBank/DDBJ databases">
        <title>Genome sequencing of Giardia lamblia Genotypes A2 and B isolates (DH and GS) and comparative analysis with the genomes of Genotypes A1 and E (WB and Pig).</title>
        <authorList>
            <person name="Adam R."/>
            <person name="Dahlstrom E."/>
            <person name="Martens C."/>
            <person name="Bruno D."/>
            <person name="Barbian K."/>
            <person name="Porcella S.F."/>
            <person name="Nash T."/>
        </authorList>
    </citation>
    <scope>NUCLEOTIDE SEQUENCE</scope>
    <source>
        <strain evidence="2">GS</strain>
    </source>
</reference>
<accession>V6TZW4</accession>
<evidence type="ECO:0000313" key="1">
    <source>
        <dbReference type="EMBL" id="ESU43907.1"/>
    </source>
</evidence>
<protein>
    <submittedName>
        <fullName evidence="1">NADP-dependent malic enzyme</fullName>
    </submittedName>
</protein>
<sequence>VYQYLGYINSTTEKADSICLQISVGRAFSTSGVTKLSNIACDKAMRQALHF</sequence>